<dbReference type="AlphaFoldDB" id="A0A3S5BWN5"/>
<dbReference type="EMBL" id="CAAALY010053670">
    <property type="protein sequence ID" value="VEL21896.1"/>
    <property type="molecule type" value="Genomic_DNA"/>
</dbReference>
<evidence type="ECO:0000313" key="2">
    <source>
        <dbReference type="Proteomes" id="UP000784294"/>
    </source>
</evidence>
<sequence length="52" mass="5954">MVEWELATLSEAVLHGVVAGWAIWPSAGFLPHQSRQWLRFTLLLRYPPSFTS</sequence>
<reference evidence="1" key="1">
    <citation type="submission" date="2018-11" db="EMBL/GenBank/DDBJ databases">
        <authorList>
            <consortium name="Pathogen Informatics"/>
        </authorList>
    </citation>
    <scope>NUCLEOTIDE SEQUENCE</scope>
</reference>
<keyword evidence="2" id="KW-1185">Reference proteome</keyword>
<evidence type="ECO:0000313" key="1">
    <source>
        <dbReference type="EMBL" id="VEL21896.1"/>
    </source>
</evidence>
<comment type="caution">
    <text evidence="1">The sequence shown here is derived from an EMBL/GenBank/DDBJ whole genome shotgun (WGS) entry which is preliminary data.</text>
</comment>
<accession>A0A3S5BWN5</accession>
<proteinExistence type="predicted"/>
<dbReference type="Proteomes" id="UP000784294">
    <property type="component" value="Unassembled WGS sequence"/>
</dbReference>
<protein>
    <submittedName>
        <fullName evidence="1">Uncharacterized protein</fullName>
    </submittedName>
</protein>
<gene>
    <name evidence="1" type="ORF">PXEA_LOCUS15336</name>
</gene>
<organism evidence="1 2">
    <name type="scientific">Protopolystoma xenopodis</name>
    <dbReference type="NCBI Taxonomy" id="117903"/>
    <lineage>
        <taxon>Eukaryota</taxon>
        <taxon>Metazoa</taxon>
        <taxon>Spiralia</taxon>
        <taxon>Lophotrochozoa</taxon>
        <taxon>Platyhelminthes</taxon>
        <taxon>Monogenea</taxon>
        <taxon>Polyopisthocotylea</taxon>
        <taxon>Polystomatidea</taxon>
        <taxon>Polystomatidae</taxon>
        <taxon>Protopolystoma</taxon>
    </lineage>
</organism>
<name>A0A3S5BWN5_9PLAT</name>